<feature type="domain" description="SMODS and SLOG-associating 2TM effector" evidence="3">
    <location>
        <begin position="60"/>
        <end position="172"/>
    </location>
</feature>
<evidence type="ECO:0000256" key="1">
    <source>
        <dbReference type="SAM" id="MobiDB-lite"/>
    </source>
</evidence>
<comment type="caution">
    <text evidence="4">The sequence shown here is derived from an EMBL/GenBank/DDBJ whole genome shotgun (WGS) entry which is preliminary data.</text>
</comment>
<keyword evidence="2" id="KW-0812">Transmembrane</keyword>
<dbReference type="InParanoid" id="A0A1V8SJ95"/>
<dbReference type="Proteomes" id="UP000192596">
    <property type="component" value="Unassembled WGS sequence"/>
</dbReference>
<feature type="region of interest" description="Disordered" evidence="1">
    <location>
        <begin position="1"/>
        <end position="30"/>
    </location>
</feature>
<feature type="transmembrane region" description="Helical" evidence="2">
    <location>
        <begin position="69"/>
        <end position="97"/>
    </location>
</feature>
<name>A0A1V8SJ95_9PEZI</name>
<proteinExistence type="predicted"/>
<reference evidence="5" key="1">
    <citation type="submission" date="2017-03" db="EMBL/GenBank/DDBJ databases">
        <title>Genomes of endolithic fungi from Antarctica.</title>
        <authorList>
            <person name="Coleine C."/>
            <person name="Masonjones S."/>
            <person name="Stajich J.E."/>
        </authorList>
    </citation>
    <scope>NUCLEOTIDE SEQUENCE [LARGE SCALE GENOMIC DNA]</scope>
    <source>
        <strain evidence="5">CCFEE 5527</strain>
    </source>
</reference>
<sequence>MPFDVEANAEDKEPLITTAPVAESDASPSSKLPPLQLYQALVGNVDSPPSRHPHLYHSVQNLERKTHRLYWVTGLLFACLIALQMIFCLIIAIGAQLNLPRNAISITAGINTLVAAGIATLKGLGLPEKKAVERYKLKRILDEVEFTTRRLQAGLNVDVEAKVAEMRTMQGKAEDEGRVIFQGVDVAAALKAAQTKDAPGGQAPAAV</sequence>
<keyword evidence="5" id="KW-1185">Reference proteome</keyword>
<dbReference type="Pfam" id="PF18142">
    <property type="entry name" value="SLATT_fungal"/>
    <property type="match status" value="1"/>
</dbReference>
<accession>A0A1V8SJ95</accession>
<dbReference type="OrthoDB" id="3940806at2759"/>
<dbReference type="EMBL" id="NAJO01000041">
    <property type="protein sequence ID" value="OQN99215.1"/>
    <property type="molecule type" value="Genomic_DNA"/>
</dbReference>
<dbReference type="InterPro" id="IPR041622">
    <property type="entry name" value="SLATT_fungi"/>
</dbReference>
<protein>
    <recommendedName>
        <fullName evidence="3">SMODS and SLOG-associating 2TM effector domain-containing protein</fullName>
    </recommendedName>
</protein>
<feature type="transmembrane region" description="Helical" evidence="2">
    <location>
        <begin position="103"/>
        <end position="124"/>
    </location>
</feature>
<evidence type="ECO:0000256" key="2">
    <source>
        <dbReference type="SAM" id="Phobius"/>
    </source>
</evidence>
<evidence type="ECO:0000313" key="5">
    <source>
        <dbReference type="Proteomes" id="UP000192596"/>
    </source>
</evidence>
<evidence type="ECO:0000313" key="4">
    <source>
        <dbReference type="EMBL" id="OQN99215.1"/>
    </source>
</evidence>
<dbReference type="AlphaFoldDB" id="A0A1V8SJ95"/>
<dbReference type="NCBIfam" id="NF033635">
    <property type="entry name" value="SLATT_fungal"/>
    <property type="match status" value="1"/>
</dbReference>
<keyword evidence="2" id="KW-1133">Transmembrane helix</keyword>
<organism evidence="4 5">
    <name type="scientific">Cryoendolithus antarcticus</name>
    <dbReference type="NCBI Taxonomy" id="1507870"/>
    <lineage>
        <taxon>Eukaryota</taxon>
        <taxon>Fungi</taxon>
        <taxon>Dikarya</taxon>
        <taxon>Ascomycota</taxon>
        <taxon>Pezizomycotina</taxon>
        <taxon>Dothideomycetes</taxon>
        <taxon>Dothideomycetidae</taxon>
        <taxon>Cladosporiales</taxon>
        <taxon>Cladosporiaceae</taxon>
        <taxon>Cryoendolithus</taxon>
    </lineage>
</organism>
<keyword evidence="2" id="KW-0472">Membrane</keyword>
<evidence type="ECO:0000259" key="3">
    <source>
        <dbReference type="Pfam" id="PF18142"/>
    </source>
</evidence>
<gene>
    <name evidence="4" type="ORF">B0A48_15064</name>
</gene>